<dbReference type="Pfam" id="PF12099">
    <property type="entry name" value="DUF3575"/>
    <property type="match status" value="1"/>
</dbReference>
<protein>
    <recommendedName>
        <fullName evidence="4">DUF3575 domain-containing protein</fullName>
    </recommendedName>
</protein>
<sequence>MKNSILLAFAAAALLFIPAEQAQAQAQQPKRAVIKVNPISAFAATGSGFLEYAITDNLSAQLGASITGISVSDVKFRGYGFTPEVRYYFSENKVAPSGPYVAGYGRIRSFKLTAEKKDEEGRTYSATYKPAGAGVAIGNQWVFNSGFTFDMFLGAGYNGGNLKVNVGTEEDFDAGIIGDMLVGGGFSLRPGIAIGFNF</sequence>
<dbReference type="AlphaFoldDB" id="A0A1R3XDL4"/>
<dbReference type="RefSeq" id="WP_076670221.1">
    <property type="nucleotide sequence ID" value="NZ_FTPP01000002.1"/>
</dbReference>
<evidence type="ECO:0000313" key="3">
    <source>
        <dbReference type="Proteomes" id="UP000187181"/>
    </source>
</evidence>
<evidence type="ECO:0000313" key="2">
    <source>
        <dbReference type="EMBL" id="SIT89460.1"/>
    </source>
</evidence>
<organism evidence="2 3">
    <name type="scientific">Pontibacter indicus</name>
    <dbReference type="NCBI Taxonomy" id="1317125"/>
    <lineage>
        <taxon>Bacteria</taxon>
        <taxon>Pseudomonadati</taxon>
        <taxon>Bacteroidota</taxon>
        <taxon>Cytophagia</taxon>
        <taxon>Cytophagales</taxon>
        <taxon>Hymenobacteraceae</taxon>
        <taxon>Pontibacter</taxon>
    </lineage>
</organism>
<dbReference type="STRING" id="1317125.SAMN05444128_2024"/>
<keyword evidence="1" id="KW-0732">Signal</keyword>
<dbReference type="Proteomes" id="UP000187181">
    <property type="component" value="Unassembled WGS sequence"/>
</dbReference>
<dbReference type="EMBL" id="FTPP01000002">
    <property type="protein sequence ID" value="SIT89460.1"/>
    <property type="molecule type" value="Genomic_DNA"/>
</dbReference>
<keyword evidence="3" id="KW-1185">Reference proteome</keyword>
<name>A0A1R3XDL4_9BACT</name>
<proteinExistence type="predicted"/>
<accession>A0A1R3XDL4</accession>
<evidence type="ECO:0008006" key="4">
    <source>
        <dbReference type="Google" id="ProtNLM"/>
    </source>
</evidence>
<reference evidence="3" key="1">
    <citation type="submission" date="2017-01" db="EMBL/GenBank/DDBJ databases">
        <authorList>
            <person name="Varghese N."/>
            <person name="Submissions S."/>
        </authorList>
    </citation>
    <scope>NUCLEOTIDE SEQUENCE [LARGE SCALE GENOMIC DNA]</scope>
    <source>
        <strain evidence="3">LP100</strain>
    </source>
</reference>
<feature type="chain" id="PRO_5013045756" description="DUF3575 domain-containing protein" evidence="1">
    <location>
        <begin position="25"/>
        <end position="198"/>
    </location>
</feature>
<dbReference type="InterPro" id="IPR021958">
    <property type="entry name" value="DUF3575"/>
</dbReference>
<dbReference type="OrthoDB" id="1118958at2"/>
<evidence type="ECO:0000256" key="1">
    <source>
        <dbReference type="SAM" id="SignalP"/>
    </source>
</evidence>
<feature type="signal peptide" evidence="1">
    <location>
        <begin position="1"/>
        <end position="24"/>
    </location>
</feature>
<gene>
    <name evidence="2" type="ORF">SAMN05444128_2024</name>
</gene>